<dbReference type="Pfam" id="PF01972">
    <property type="entry name" value="SDH_protease"/>
    <property type="match status" value="1"/>
</dbReference>
<evidence type="ECO:0000313" key="1">
    <source>
        <dbReference type="EMBL" id="VFB14362.1"/>
    </source>
</evidence>
<evidence type="ECO:0000313" key="2">
    <source>
        <dbReference type="Proteomes" id="UP000396835"/>
    </source>
</evidence>
<dbReference type="PANTHER" id="PTHR35984">
    <property type="entry name" value="PERIPLASMIC SERINE PROTEASE"/>
    <property type="match status" value="1"/>
</dbReference>
<organism evidence="1 2">
    <name type="scientific">Prevotella heparinolytica</name>
    <dbReference type="NCBI Taxonomy" id="28113"/>
    <lineage>
        <taxon>Bacteria</taxon>
        <taxon>Pseudomonadati</taxon>
        <taxon>Bacteroidota</taxon>
        <taxon>Bacteroidia</taxon>
        <taxon>Bacteroidales</taxon>
        <taxon>Bacteroidaceae</taxon>
        <taxon>Bacteroides</taxon>
    </lineage>
</organism>
<protein>
    <submittedName>
        <fullName evidence="1">Serine dehydrogenase proteinase</fullName>
    </submittedName>
</protein>
<sequence>MEFAVDLYIQNELASSITKIEDGLSSDVLLYYGPIDDALVIHVDKLINGLYSERKHDRLTVILTTSGGSATAAERYVNIFRAFYSEVDFLIPDYAYSAGTILSLSGDNILMDYLSVLGPIDPQVRNKEGHWVPALGYLDKIYDLLEKAQKGEISQAEFIILKDFDLAELRAYEQAKELTIDLLERWLVKYKFKNWKEKAHSKTPVTDRMKKERAQEIAKKLSDNNLWKSHGRPINIDRLVNELNLKITDYSTMNIKEHVKNMYAILFDYTKKQDCKIWLQTRKEVL</sequence>
<reference evidence="1 2" key="1">
    <citation type="submission" date="2019-02" db="EMBL/GenBank/DDBJ databases">
        <authorList>
            <consortium name="Pathogen Informatics"/>
        </authorList>
    </citation>
    <scope>NUCLEOTIDE SEQUENCE [LARGE SCALE GENOMIC DNA]</scope>
    <source>
        <strain evidence="1 2">3012STDY7078512</strain>
    </source>
</reference>
<name>A0A449I4Q5_9BACE</name>
<dbReference type="GO" id="GO:0016020">
    <property type="term" value="C:membrane"/>
    <property type="evidence" value="ECO:0007669"/>
    <property type="project" value="InterPro"/>
</dbReference>
<dbReference type="AlphaFoldDB" id="A0A449I4Q5"/>
<dbReference type="RefSeq" id="WP_131752369.1">
    <property type="nucleotide sequence ID" value="NZ_CAACYH010000004.1"/>
</dbReference>
<dbReference type="Proteomes" id="UP000396835">
    <property type="component" value="Unassembled WGS sequence"/>
</dbReference>
<proteinExistence type="predicted"/>
<gene>
    <name evidence="1" type="ORF">NCTC7812_01914</name>
</gene>
<dbReference type="Gene3D" id="3.90.226.10">
    <property type="entry name" value="2-enoyl-CoA Hydratase, Chain A, domain 1"/>
    <property type="match status" value="1"/>
</dbReference>
<dbReference type="PANTHER" id="PTHR35984:SF1">
    <property type="entry name" value="PERIPLASMIC SERINE PROTEASE"/>
    <property type="match status" value="1"/>
</dbReference>
<dbReference type="SUPFAM" id="SSF52096">
    <property type="entry name" value="ClpP/crotonase"/>
    <property type="match status" value="1"/>
</dbReference>
<dbReference type="OrthoDB" id="9806253at2"/>
<dbReference type="InterPro" id="IPR029045">
    <property type="entry name" value="ClpP/crotonase-like_dom_sf"/>
</dbReference>
<dbReference type="InterPro" id="IPR002825">
    <property type="entry name" value="Pept_S49_ser-pept_pro"/>
</dbReference>
<dbReference type="EMBL" id="CAACYH010000004">
    <property type="protein sequence ID" value="VFB14362.1"/>
    <property type="molecule type" value="Genomic_DNA"/>
</dbReference>
<accession>A0A449I4Q5</accession>